<dbReference type="EMBL" id="FXAU01000006">
    <property type="protein sequence ID" value="SMG43327.1"/>
    <property type="molecule type" value="Genomic_DNA"/>
</dbReference>
<protein>
    <submittedName>
        <fullName evidence="1">Uncharacterized protein</fullName>
    </submittedName>
</protein>
<accession>A0A1X7KQ03</accession>
<gene>
    <name evidence="1" type="ORF">SAMN05660862_3082</name>
</gene>
<proteinExistence type="predicted"/>
<evidence type="ECO:0000313" key="1">
    <source>
        <dbReference type="EMBL" id="SMG43327.1"/>
    </source>
</evidence>
<reference evidence="1 2" key="1">
    <citation type="submission" date="2017-04" db="EMBL/GenBank/DDBJ databases">
        <authorList>
            <person name="Afonso C.L."/>
            <person name="Miller P.J."/>
            <person name="Scott M.A."/>
            <person name="Spackman E."/>
            <person name="Goraichik I."/>
            <person name="Dimitrov K.M."/>
            <person name="Suarez D.L."/>
            <person name="Swayne D.E."/>
        </authorList>
    </citation>
    <scope>NUCLEOTIDE SEQUENCE [LARGE SCALE GENOMIC DNA]</scope>
    <source>
        <strain evidence="1 2">DSM 22418</strain>
    </source>
</reference>
<sequence length="47" mass="5302">MGGKGARYLLGHESDLLARLGFFKTTLKGRKIARSLNWVAVEKHDLF</sequence>
<organism evidence="1 2">
    <name type="scientific">Sphingobacterium psychroaquaticum</name>
    <dbReference type="NCBI Taxonomy" id="561061"/>
    <lineage>
        <taxon>Bacteria</taxon>
        <taxon>Pseudomonadati</taxon>
        <taxon>Bacteroidota</taxon>
        <taxon>Sphingobacteriia</taxon>
        <taxon>Sphingobacteriales</taxon>
        <taxon>Sphingobacteriaceae</taxon>
        <taxon>Sphingobacterium</taxon>
    </lineage>
</organism>
<name>A0A1X7KQ03_9SPHI</name>
<dbReference type="AlphaFoldDB" id="A0A1X7KQ03"/>
<evidence type="ECO:0000313" key="2">
    <source>
        <dbReference type="Proteomes" id="UP000192980"/>
    </source>
</evidence>
<dbReference type="Proteomes" id="UP000192980">
    <property type="component" value="Unassembled WGS sequence"/>
</dbReference>
<keyword evidence="2" id="KW-1185">Reference proteome</keyword>